<name>A0A0G4FDP6_9ALVE</name>
<dbReference type="AlphaFoldDB" id="A0A0G4FDP6"/>
<dbReference type="Pfam" id="PF05199">
    <property type="entry name" value="GMC_oxred_C"/>
    <property type="match status" value="2"/>
</dbReference>
<evidence type="ECO:0000259" key="6">
    <source>
        <dbReference type="PROSITE" id="PS00624"/>
    </source>
</evidence>
<dbReference type="SUPFAM" id="SSF54373">
    <property type="entry name" value="FAD-linked reductases, C-terminal domain"/>
    <property type="match status" value="1"/>
</dbReference>
<proteinExistence type="inferred from homology"/>
<evidence type="ECO:0000256" key="3">
    <source>
        <dbReference type="ARBA" id="ARBA00022630"/>
    </source>
</evidence>
<dbReference type="Gene3D" id="3.50.50.60">
    <property type="entry name" value="FAD/NAD(P)-binding domain"/>
    <property type="match status" value="3"/>
</dbReference>
<keyword evidence="4" id="KW-0274">FAD</keyword>
<comment type="similarity">
    <text evidence="2">Belongs to the GMC oxidoreductase family.</text>
</comment>
<protein>
    <recommendedName>
        <fullName evidence="6">Glucose-methanol-choline oxidoreductase N-terminal domain-containing protein</fullName>
    </recommendedName>
</protein>
<evidence type="ECO:0000256" key="2">
    <source>
        <dbReference type="ARBA" id="ARBA00010790"/>
    </source>
</evidence>
<evidence type="ECO:0000313" key="7">
    <source>
        <dbReference type="EMBL" id="CEM11309.1"/>
    </source>
</evidence>
<dbReference type="InterPro" id="IPR007867">
    <property type="entry name" value="GMC_OxRtase_C"/>
</dbReference>
<evidence type="ECO:0000256" key="4">
    <source>
        <dbReference type="ARBA" id="ARBA00022827"/>
    </source>
</evidence>
<dbReference type="PANTHER" id="PTHR11552:SF147">
    <property type="entry name" value="CHOLINE DEHYDROGENASE, MITOCHONDRIAL"/>
    <property type="match status" value="1"/>
</dbReference>
<dbReference type="EMBL" id="CDMZ01000300">
    <property type="protein sequence ID" value="CEM11309.1"/>
    <property type="molecule type" value="Genomic_DNA"/>
</dbReference>
<dbReference type="InterPro" id="IPR000172">
    <property type="entry name" value="GMC_OxRdtase_N"/>
</dbReference>
<dbReference type="GO" id="GO:0050660">
    <property type="term" value="F:flavin adenine dinucleotide binding"/>
    <property type="evidence" value="ECO:0007669"/>
    <property type="project" value="InterPro"/>
</dbReference>
<dbReference type="Pfam" id="PF00732">
    <property type="entry name" value="GMC_oxred_N"/>
    <property type="match status" value="1"/>
</dbReference>
<accession>A0A0G4FDP6</accession>
<keyword evidence="3" id="KW-0285">Flavoprotein</keyword>
<dbReference type="PANTHER" id="PTHR11552">
    <property type="entry name" value="GLUCOSE-METHANOL-CHOLINE GMC OXIDOREDUCTASE"/>
    <property type="match status" value="1"/>
</dbReference>
<dbReference type="VEuPathDB" id="CryptoDB:Cvel_16493"/>
<evidence type="ECO:0000256" key="1">
    <source>
        <dbReference type="ARBA" id="ARBA00001974"/>
    </source>
</evidence>
<feature type="domain" description="Glucose-methanol-choline oxidoreductase N-terminal" evidence="6">
    <location>
        <begin position="498"/>
        <end position="512"/>
    </location>
</feature>
<dbReference type="PhylomeDB" id="A0A0G4FDP6"/>
<dbReference type="InterPro" id="IPR012132">
    <property type="entry name" value="GMC_OxRdtase"/>
</dbReference>
<organism evidence="7">
    <name type="scientific">Chromera velia CCMP2878</name>
    <dbReference type="NCBI Taxonomy" id="1169474"/>
    <lineage>
        <taxon>Eukaryota</taxon>
        <taxon>Sar</taxon>
        <taxon>Alveolata</taxon>
        <taxon>Colpodellida</taxon>
        <taxon>Chromeraceae</taxon>
        <taxon>Chromera</taxon>
    </lineage>
</organism>
<gene>
    <name evidence="7" type="ORF">Cvel_16493</name>
</gene>
<feature type="signal peptide" evidence="5">
    <location>
        <begin position="1"/>
        <end position="26"/>
    </location>
</feature>
<reference evidence="7" key="1">
    <citation type="submission" date="2014-11" db="EMBL/GenBank/DDBJ databases">
        <authorList>
            <person name="Otto D Thomas"/>
            <person name="Naeem Raeece"/>
        </authorList>
    </citation>
    <scope>NUCLEOTIDE SEQUENCE</scope>
</reference>
<comment type="cofactor">
    <cofactor evidence="1">
        <name>FAD</name>
        <dbReference type="ChEBI" id="CHEBI:57692"/>
    </cofactor>
</comment>
<dbReference type="InterPro" id="IPR036188">
    <property type="entry name" value="FAD/NAD-bd_sf"/>
</dbReference>
<dbReference type="SUPFAM" id="SSF51905">
    <property type="entry name" value="FAD/NAD(P)-binding domain"/>
    <property type="match status" value="1"/>
</dbReference>
<keyword evidence="5" id="KW-0732">Signal</keyword>
<dbReference type="PROSITE" id="PS00624">
    <property type="entry name" value="GMC_OXRED_2"/>
    <property type="match status" value="1"/>
</dbReference>
<dbReference type="Gene3D" id="3.30.410.40">
    <property type="match status" value="2"/>
</dbReference>
<evidence type="ECO:0000256" key="5">
    <source>
        <dbReference type="SAM" id="SignalP"/>
    </source>
</evidence>
<dbReference type="GO" id="GO:0016614">
    <property type="term" value="F:oxidoreductase activity, acting on CH-OH group of donors"/>
    <property type="evidence" value="ECO:0007669"/>
    <property type="project" value="InterPro"/>
</dbReference>
<feature type="chain" id="PRO_5005188458" description="Glucose-methanol-choline oxidoreductase N-terminal domain-containing protein" evidence="5">
    <location>
        <begin position="27"/>
        <end position="939"/>
    </location>
</feature>
<sequence>MRAKRFFKALASLGWFALQQLPPVEGNLDMGERLEFGDFLKGLPKLDSSGFDFSKLDDSFAGDDVSDSPIPPMDSGRMKVPEGFSISLDGLFKNFADKSPAIEEGTYDYIVNGGGGAGLIVAQTLAENGYSVLVVERGPTREVAGDPVQYKRFVGYERLYRQVNENVITRQGVRSNAGRVLSGGTAINQGIIIAETPEYFGWLNRAHGIDLDMTLINESYEYVFNRMSESPQTDSTLTGGTFDLPLDHLKEALTAEGFSPHDFHSETLFTDGWWQTYSAFNTTPGSYPTEPLNEIGVRAASDNFVDFSLPNLRIATDSTVLKVEFETPSDGSEPIAQCVLWEDTEKLDIVDQQVDYTEDPWKPAGGQLENAISKQKVAYWLLLLELSPAAPFAEYPGADSQDAQIARQIMMLQRLDAAVGGVGLHELGLERLDLPKSFGLGAGRFFPSVNELTKTDAGSAYIRRLARRLDSAASGGKIKRHRACLSDFAHAEIIMSAGAIHTPAILYKSGVGPKELIKDKYKYDLVVESPYLGKNLHDRLILPVATFIREEVRDAVTESAKTDYGKYDVLRATSAEIAGLSNFGSDCSSWEGLDNEDDTCAYVLIEENSFGHLIEGVLFQSRFIFPPSLRNSKAADTIMSYNKLCDAAVPDARFAPICKSINFQELYDCLERAAGWASIVSVPVSRGTIDLNEKGEVLVDPNYLDDPRDRRAAAEGVRKLRQLWTTVENDPTKRAIYESEDDSKNKQMCPATIFNILLSAAENIFSLFTLQSDNLVRLDMEKIINYLKAVIKDPMAAARDNTEGKPDSSRPKDPADRILYFPGLPNIEDIDDDKLMLDFYATFGTSMWHMAGTAKMGQDDDPTAVLRNDFTFKGAKRLAVIDASVFAQLTRANPAITVQALGRYAGLLRVQKNSAVSSSSTGASMPILSSLLQGGKIGG</sequence>
<dbReference type="Gene3D" id="3.30.560.10">
    <property type="entry name" value="Glucose Oxidase, domain 3"/>
    <property type="match status" value="1"/>
</dbReference>